<dbReference type="OrthoDB" id="9801832at2"/>
<evidence type="ECO:0000313" key="4">
    <source>
        <dbReference type="Proteomes" id="UP000254925"/>
    </source>
</evidence>
<keyword evidence="1" id="KW-0479">Metal-binding</keyword>
<keyword evidence="4" id="KW-1185">Reference proteome</keyword>
<dbReference type="Proteomes" id="UP000254925">
    <property type="component" value="Unassembled WGS sequence"/>
</dbReference>
<dbReference type="Pfam" id="PF00403">
    <property type="entry name" value="HMA"/>
    <property type="match status" value="1"/>
</dbReference>
<accession>A0A370HTQ9</accession>
<dbReference type="InterPro" id="IPR017969">
    <property type="entry name" value="Heavy-metal-associated_CS"/>
</dbReference>
<organism evidence="3 4">
    <name type="scientific">Microvirga subterranea</name>
    <dbReference type="NCBI Taxonomy" id="186651"/>
    <lineage>
        <taxon>Bacteria</taxon>
        <taxon>Pseudomonadati</taxon>
        <taxon>Pseudomonadota</taxon>
        <taxon>Alphaproteobacteria</taxon>
        <taxon>Hyphomicrobiales</taxon>
        <taxon>Methylobacteriaceae</taxon>
        <taxon>Microvirga</taxon>
    </lineage>
</organism>
<name>A0A370HTQ9_9HYPH</name>
<comment type="caution">
    <text evidence="3">The sequence shown here is derived from an EMBL/GenBank/DDBJ whole genome shotgun (WGS) entry which is preliminary data.</text>
</comment>
<evidence type="ECO:0000256" key="1">
    <source>
        <dbReference type="ARBA" id="ARBA00022723"/>
    </source>
</evidence>
<dbReference type="InterPro" id="IPR006121">
    <property type="entry name" value="HMA_dom"/>
</dbReference>
<sequence length="70" mass="7529">MYVIHVPDMKCGGCLGAVTRAIRTVDEAARVEADLERREIRVSSGETEAAILQVVREAGYQAEPTSAPAL</sequence>
<gene>
    <name evidence="3" type="ORF">DES45_101167</name>
</gene>
<reference evidence="3 4" key="1">
    <citation type="submission" date="2018-07" db="EMBL/GenBank/DDBJ databases">
        <title>Genomic Encyclopedia of Type Strains, Phase IV (KMG-IV): sequencing the most valuable type-strain genomes for metagenomic binning, comparative biology and taxonomic classification.</title>
        <authorList>
            <person name="Goeker M."/>
        </authorList>
    </citation>
    <scope>NUCLEOTIDE SEQUENCE [LARGE SCALE GENOMIC DNA]</scope>
    <source>
        <strain evidence="3 4">DSM 14364</strain>
    </source>
</reference>
<dbReference type="AlphaFoldDB" id="A0A370HTQ9"/>
<proteinExistence type="predicted"/>
<dbReference type="PROSITE" id="PS50846">
    <property type="entry name" value="HMA_2"/>
    <property type="match status" value="1"/>
</dbReference>
<dbReference type="EMBL" id="QQBB01000001">
    <property type="protein sequence ID" value="RDI61909.1"/>
    <property type="molecule type" value="Genomic_DNA"/>
</dbReference>
<dbReference type="Gene3D" id="3.30.70.100">
    <property type="match status" value="1"/>
</dbReference>
<evidence type="ECO:0000259" key="2">
    <source>
        <dbReference type="PROSITE" id="PS50846"/>
    </source>
</evidence>
<dbReference type="CDD" id="cd00371">
    <property type="entry name" value="HMA"/>
    <property type="match status" value="1"/>
</dbReference>
<dbReference type="RefSeq" id="WP_114768076.1">
    <property type="nucleotide sequence ID" value="NZ_QQBB01000001.1"/>
</dbReference>
<feature type="domain" description="HMA" evidence="2">
    <location>
        <begin position="1"/>
        <end position="63"/>
    </location>
</feature>
<dbReference type="SUPFAM" id="SSF55008">
    <property type="entry name" value="HMA, heavy metal-associated domain"/>
    <property type="match status" value="1"/>
</dbReference>
<dbReference type="GO" id="GO:0046872">
    <property type="term" value="F:metal ion binding"/>
    <property type="evidence" value="ECO:0007669"/>
    <property type="project" value="UniProtKB-KW"/>
</dbReference>
<dbReference type="InterPro" id="IPR036163">
    <property type="entry name" value="HMA_dom_sf"/>
</dbReference>
<protein>
    <submittedName>
        <fullName evidence="3">Copper chaperone</fullName>
    </submittedName>
</protein>
<dbReference type="PROSITE" id="PS01047">
    <property type="entry name" value="HMA_1"/>
    <property type="match status" value="1"/>
</dbReference>
<evidence type="ECO:0000313" key="3">
    <source>
        <dbReference type="EMBL" id="RDI61909.1"/>
    </source>
</evidence>